<accession>A0ABY2BE62</accession>
<dbReference type="Proteomes" id="UP000295818">
    <property type="component" value="Unassembled WGS sequence"/>
</dbReference>
<proteinExistence type="predicted"/>
<feature type="domain" description="Aminoglycoside phosphotransferase" evidence="1">
    <location>
        <begin position="57"/>
        <end position="242"/>
    </location>
</feature>
<comment type="caution">
    <text evidence="2">The sequence shown here is derived from an EMBL/GenBank/DDBJ whole genome shotgun (WGS) entry which is preliminary data.</text>
</comment>
<dbReference type="Pfam" id="PF01636">
    <property type="entry name" value="APH"/>
    <property type="match status" value="1"/>
</dbReference>
<gene>
    <name evidence="2" type="ORF">EV644_11332</name>
</gene>
<dbReference type="InterPro" id="IPR002575">
    <property type="entry name" value="Aminoglycoside_PTrfase"/>
</dbReference>
<dbReference type="InterPro" id="IPR011009">
    <property type="entry name" value="Kinase-like_dom_sf"/>
</dbReference>
<evidence type="ECO:0000313" key="3">
    <source>
        <dbReference type="Proteomes" id="UP000295818"/>
    </source>
</evidence>
<evidence type="ECO:0000313" key="2">
    <source>
        <dbReference type="EMBL" id="TCO17802.1"/>
    </source>
</evidence>
<protein>
    <recommendedName>
        <fullName evidence="1">Aminoglycoside phosphotransferase domain-containing protein</fullName>
    </recommendedName>
</protein>
<reference evidence="2 3" key="1">
    <citation type="journal article" date="2015" name="Stand. Genomic Sci.">
        <title>Genomic Encyclopedia of Bacterial and Archaeal Type Strains, Phase III: the genomes of soil and plant-associated and newly described type strains.</title>
        <authorList>
            <person name="Whitman W.B."/>
            <person name="Woyke T."/>
            <person name="Klenk H.P."/>
            <person name="Zhou Y."/>
            <person name="Lilburn T.G."/>
            <person name="Beck B.J."/>
            <person name="De Vos P."/>
            <person name="Vandamme P."/>
            <person name="Eisen J.A."/>
            <person name="Garrity G."/>
            <person name="Hugenholtz P."/>
            <person name="Kyrpides N.C."/>
        </authorList>
    </citation>
    <scope>NUCLEOTIDE SEQUENCE [LARGE SCALE GENOMIC DNA]</scope>
    <source>
        <strain evidence="2 3">VKM Ac-2538</strain>
    </source>
</reference>
<evidence type="ECO:0000259" key="1">
    <source>
        <dbReference type="Pfam" id="PF01636"/>
    </source>
</evidence>
<keyword evidence="3" id="KW-1185">Reference proteome</keyword>
<organism evidence="2 3">
    <name type="scientific">Kribbella orskensis</name>
    <dbReference type="NCBI Taxonomy" id="2512216"/>
    <lineage>
        <taxon>Bacteria</taxon>
        <taxon>Bacillati</taxon>
        <taxon>Actinomycetota</taxon>
        <taxon>Actinomycetes</taxon>
        <taxon>Propionibacteriales</taxon>
        <taxon>Kribbellaceae</taxon>
        <taxon>Kribbella</taxon>
    </lineage>
</organism>
<name>A0ABY2BE62_9ACTN</name>
<dbReference type="Gene3D" id="3.90.1200.10">
    <property type="match status" value="1"/>
</dbReference>
<dbReference type="EMBL" id="SLWM01000013">
    <property type="protein sequence ID" value="TCO17802.1"/>
    <property type="molecule type" value="Genomic_DNA"/>
</dbReference>
<sequence length="279" mass="32423">MSSGQLSRRQRELLDDWLPGAEVVKDHSWGLVGTIVLELLYDGARHVVKAGDERDSHLAREMRAHREWLGPWTMRGRAPQLVHADEDAKLIVTRFLPGELVEGTEHEWRPDTYRQAGELLRLLHEQLAVEDEDFEARGQAKALWWLDQPHRIAPDIAERLREQVESWPTPTITLVPTHGDWQPRNWLVYHDVVSVIDFGRADLRPALTDFARLSAQQFRTNPELEQAFLDGYGTDPREPEAWRRNRIREAIGTAVWAYRVREEQFEQQGHRMIAEALTN</sequence>
<dbReference type="SUPFAM" id="SSF56112">
    <property type="entry name" value="Protein kinase-like (PK-like)"/>
    <property type="match status" value="1"/>
</dbReference>